<evidence type="ECO:0000313" key="1">
    <source>
        <dbReference type="EMBL" id="SUA24491.1"/>
    </source>
</evidence>
<accession>A0A378VZ77</accession>
<organism evidence="1">
    <name type="scientific">Neisseria gonorrhoeae</name>
    <dbReference type="NCBI Taxonomy" id="485"/>
    <lineage>
        <taxon>Bacteria</taxon>
        <taxon>Pseudomonadati</taxon>
        <taxon>Pseudomonadota</taxon>
        <taxon>Betaproteobacteria</taxon>
        <taxon>Neisseriales</taxon>
        <taxon>Neisseriaceae</taxon>
        <taxon>Neisseria</taxon>
    </lineage>
</organism>
<proteinExistence type="predicted"/>
<name>A0A378VZ77_NEIGO</name>
<reference evidence="1" key="1">
    <citation type="submission" date="2018-06" db="EMBL/GenBank/DDBJ databases">
        <authorList>
            <consortium name="Pathogen Informatics"/>
            <person name="Doyle S."/>
        </authorList>
    </citation>
    <scope>NUCLEOTIDE SEQUENCE [LARGE SCALE GENOMIC DNA]</scope>
    <source>
        <strain evidence="1">NCTC11421</strain>
    </source>
</reference>
<protein>
    <submittedName>
        <fullName evidence="1">Lactoferrin binding protein A</fullName>
    </submittedName>
</protein>
<dbReference type="EMBL" id="UGRI01000001">
    <property type="protein sequence ID" value="SUA24491.1"/>
    <property type="molecule type" value="Genomic_DNA"/>
</dbReference>
<gene>
    <name evidence="1" type="primary">lbpA_5</name>
    <name evidence="1" type="ORF">NCTC11421_02491</name>
</gene>
<dbReference type="AlphaFoldDB" id="A0A378VZ77"/>
<sequence>MKSLGAGFSKDGWEGLLIRTERQGRETRPHGDIADGVEYGIDRLDAFRQTYDIKRKTTEPFS</sequence>